<keyword evidence="2 6" id="KW-0479">Metal-binding</keyword>
<dbReference type="InterPro" id="IPR042088">
    <property type="entry name" value="OligoPept_F_C"/>
</dbReference>
<evidence type="ECO:0000256" key="3">
    <source>
        <dbReference type="ARBA" id="ARBA00022801"/>
    </source>
</evidence>
<name>A0A9D2DWT5_9FIRM</name>
<keyword evidence="4 6" id="KW-0862">Zinc</keyword>
<dbReference type="AlphaFoldDB" id="A0A9D2DWT5"/>
<protein>
    <recommendedName>
        <fullName evidence="6">Oligopeptidase F</fullName>
        <ecNumber evidence="6">3.4.24.-</ecNumber>
    </recommendedName>
</protein>
<dbReference type="GO" id="GO:0046872">
    <property type="term" value="F:metal ion binding"/>
    <property type="evidence" value="ECO:0007669"/>
    <property type="project" value="UniProtKB-UniRule"/>
</dbReference>
<comment type="similarity">
    <text evidence="6">Belongs to the peptidase M3B family.</text>
</comment>
<feature type="domain" description="Oligopeptidase F N-terminal" evidence="8">
    <location>
        <begin position="108"/>
        <end position="174"/>
    </location>
</feature>
<organism evidence="9 10">
    <name type="scientific">Candidatus Gallimonas intestinigallinarum</name>
    <dbReference type="NCBI Taxonomy" id="2838604"/>
    <lineage>
        <taxon>Bacteria</taxon>
        <taxon>Bacillati</taxon>
        <taxon>Bacillota</taxon>
        <taxon>Clostridia</taxon>
        <taxon>Candidatus Gallimonas</taxon>
    </lineage>
</organism>
<dbReference type="Gene3D" id="1.10.1370.20">
    <property type="entry name" value="Oligoendopeptidase f, C-terminal domain"/>
    <property type="match status" value="1"/>
</dbReference>
<dbReference type="CDD" id="cd09608">
    <property type="entry name" value="M3B_PepF"/>
    <property type="match status" value="1"/>
</dbReference>
<dbReference type="PANTHER" id="PTHR11804">
    <property type="entry name" value="PROTEASE M3 THIMET OLIGOPEPTIDASE-RELATED"/>
    <property type="match status" value="1"/>
</dbReference>
<comment type="caution">
    <text evidence="9">The sequence shown here is derived from an EMBL/GenBank/DDBJ whole genome shotgun (WGS) entry which is preliminary data.</text>
</comment>
<dbReference type="Proteomes" id="UP000824044">
    <property type="component" value="Unassembled WGS sequence"/>
</dbReference>
<comment type="cofactor">
    <cofactor evidence="6">
        <name>Zn(2+)</name>
        <dbReference type="ChEBI" id="CHEBI:29105"/>
    </cofactor>
    <text evidence="6">Binds 1 zinc ion.</text>
</comment>
<accession>A0A9D2DWT5</accession>
<keyword evidence="5 6" id="KW-0482">Metalloprotease</keyword>
<comment type="function">
    <text evidence="6">Has oligopeptidase activity and degrades a variety of small bioactive peptides.</text>
</comment>
<dbReference type="GO" id="GO:0004222">
    <property type="term" value="F:metalloendopeptidase activity"/>
    <property type="evidence" value="ECO:0007669"/>
    <property type="project" value="UniProtKB-UniRule"/>
</dbReference>
<dbReference type="PANTHER" id="PTHR11804:SF84">
    <property type="entry name" value="SACCHAROLYSIN"/>
    <property type="match status" value="1"/>
</dbReference>
<evidence type="ECO:0000259" key="8">
    <source>
        <dbReference type="Pfam" id="PF08439"/>
    </source>
</evidence>
<dbReference type="InterPro" id="IPR004438">
    <property type="entry name" value="Peptidase_M3B"/>
</dbReference>
<gene>
    <name evidence="9" type="primary">pepF</name>
    <name evidence="9" type="ORF">H9812_03540</name>
</gene>
<keyword evidence="1 6" id="KW-0645">Protease</keyword>
<feature type="domain" description="Peptidase M3A/M3B catalytic" evidence="7">
    <location>
        <begin position="197"/>
        <end position="576"/>
    </location>
</feature>
<dbReference type="Pfam" id="PF08439">
    <property type="entry name" value="Peptidase_M3_N"/>
    <property type="match status" value="1"/>
</dbReference>
<evidence type="ECO:0000256" key="1">
    <source>
        <dbReference type="ARBA" id="ARBA00022670"/>
    </source>
</evidence>
<dbReference type="Pfam" id="PF01432">
    <property type="entry name" value="Peptidase_M3"/>
    <property type="match status" value="1"/>
</dbReference>
<evidence type="ECO:0000256" key="4">
    <source>
        <dbReference type="ARBA" id="ARBA00022833"/>
    </source>
</evidence>
<sequence>MNRSEIDAKYQWNLADIFPSDEAWEEAFAKVSEMPDFASYRGKLNTAENVLSFLKCQDAYEIELLRVYLYAFLRNAQDESVTKYISYLGKVSMLMTKISSETAFALPELTSLPDETLVAFSKDPSLSDYDTMFLRLLQEKKYVLSEKEERILALSQEALQVSGDAFGMLNNVELNLPEIEYEGKKVQLSHGLYGIILHGKDRAKREECFRLYYGAYRKIINTLAVIYAGNVKKSIFLKDARGFDSCLQMALFGEEVDRAVYDNLLSAVHDGLPLLHRYVDARKRALGYDEMHMYDMHVSLVEDADLTMPYDEAFDLVEKGLSPLGADYVALLHKGRTERWLDVYETEGKTSGAYSIGIFGNHPYVLLNYTKTLTDIFTIAHEMGHALHSYFSNKTQPYAKSQYKIFVAEVASTVNEMLLLRYLLANTQEKNIRRYLLNYFMDMIRMTLFRQTQFAEFEAEAHAMAERGKPLNKDNLSALYYDLNKKYYGEGAVHDQDIEIEWARIPHFYNAFYVYKYATGITAAIAISDKIIKEGAPAVERYFAFLRGGCSKDPVTLLKEAGADLTSKATFEAAMQQFADALEEFTSLS</sequence>
<dbReference type="InterPro" id="IPR045090">
    <property type="entry name" value="Pept_M3A_M3B"/>
</dbReference>
<dbReference type="GO" id="GO:0006508">
    <property type="term" value="P:proteolysis"/>
    <property type="evidence" value="ECO:0007669"/>
    <property type="project" value="UniProtKB-KW"/>
</dbReference>
<reference evidence="9" key="1">
    <citation type="journal article" date="2021" name="PeerJ">
        <title>Extensive microbial diversity within the chicken gut microbiome revealed by metagenomics and culture.</title>
        <authorList>
            <person name="Gilroy R."/>
            <person name="Ravi A."/>
            <person name="Getino M."/>
            <person name="Pursley I."/>
            <person name="Horton D.L."/>
            <person name="Alikhan N.F."/>
            <person name="Baker D."/>
            <person name="Gharbi K."/>
            <person name="Hall N."/>
            <person name="Watson M."/>
            <person name="Adriaenssens E.M."/>
            <person name="Foster-Nyarko E."/>
            <person name="Jarju S."/>
            <person name="Secka A."/>
            <person name="Antonio M."/>
            <person name="Oren A."/>
            <person name="Chaudhuri R.R."/>
            <person name="La Ragione R."/>
            <person name="Hildebrand F."/>
            <person name="Pallen M.J."/>
        </authorList>
    </citation>
    <scope>NUCLEOTIDE SEQUENCE</scope>
    <source>
        <strain evidence="9">CHK33-5263</strain>
    </source>
</reference>
<evidence type="ECO:0000256" key="5">
    <source>
        <dbReference type="ARBA" id="ARBA00023049"/>
    </source>
</evidence>
<dbReference type="Gene3D" id="1.20.140.70">
    <property type="entry name" value="Oligopeptidase f, N-terminal domain"/>
    <property type="match status" value="1"/>
</dbReference>
<dbReference type="InterPro" id="IPR001567">
    <property type="entry name" value="Pept_M3A_M3B_dom"/>
</dbReference>
<proteinExistence type="inferred from homology"/>
<dbReference type="EMBL" id="DXBS01000070">
    <property type="protein sequence ID" value="HIZ24533.1"/>
    <property type="molecule type" value="Genomic_DNA"/>
</dbReference>
<dbReference type="Gene3D" id="1.10.287.830">
    <property type="entry name" value="putative peptidase helix hairpin domain like"/>
    <property type="match status" value="1"/>
</dbReference>
<evidence type="ECO:0000256" key="6">
    <source>
        <dbReference type="RuleBase" id="RU368091"/>
    </source>
</evidence>
<reference evidence="9" key="2">
    <citation type="submission" date="2021-04" db="EMBL/GenBank/DDBJ databases">
        <authorList>
            <person name="Gilroy R."/>
        </authorList>
    </citation>
    <scope>NUCLEOTIDE SEQUENCE</scope>
    <source>
        <strain evidence="9">CHK33-5263</strain>
    </source>
</reference>
<dbReference type="NCBIfam" id="TIGR00181">
    <property type="entry name" value="pepF"/>
    <property type="match status" value="1"/>
</dbReference>
<dbReference type="SUPFAM" id="SSF55486">
    <property type="entry name" value="Metalloproteases ('zincins'), catalytic domain"/>
    <property type="match status" value="1"/>
</dbReference>
<evidence type="ECO:0000313" key="9">
    <source>
        <dbReference type="EMBL" id="HIZ24533.1"/>
    </source>
</evidence>
<keyword evidence="3 6" id="KW-0378">Hydrolase</keyword>
<evidence type="ECO:0000313" key="10">
    <source>
        <dbReference type="Proteomes" id="UP000824044"/>
    </source>
</evidence>
<dbReference type="GO" id="GO:0006518">
    <property type="term" value="P:peptide metabolic process"/>
    <property type="evidence" value="ECO:0007669"/>
    <property type="project" value="TreeGrafter"/>
</dbReference>
<dbReference type="InterPro" id="IPR013647">
    <property type="entry name" value="OligopepF_N_dom"/>
</dbReference>
<evidence type="ECO:0000259" key="7">
    <source>
        <dbReference type="Pfam" id="PF01432"/>
    </source>
</evidence>
<evidence type="ECO:0000256" key="2">
    <source>
        <dbReference type="ARBA" id="ARBA00022723"/>
    </source>
</evidence>
<dbReference type="EC" id="3.4.24.-" evidence="6"/>